<dbReference type="EMBL" id="BLAH01000117">
    <property type="protein sequence ID" value="GES39491.1"/>
    <property type="molecule type" value="Genomic_DNA"/>
</dbReference>
<reference evidence="1 2" key="1">
    <citation type="journal article" date="2018" name="Biodegradation">
        <title>1,4-Dioxane degradation characteristics of Rhodococcus aetherivorans JCM 14343.</title>
        <authorList>
            <person name="Inoue D."/>
            <person name="Tsunoda T."/>
            <person name="Yamamoto N."/>
            <person name="Ike M."/>
            <person name="Sei K."/>
        </authorList>
    </citation>
    <scope>NUCLEOTIDE SEQUENCE [LARGE SCALE GENOMIC DNA]</scope>
    <source>
        <strain evidence="1 2">JCM 14343</strain>
    </source>
</reference>
<accession>A0ABQ0YSE9</accession>
<evidence type="ECO:0000313" key="2">
    <source>
        <dbReference type="Proteomes" id="UP000325466"/>
    </source>
</evidence>
<comment type="caution">
    <text evidence="1">The sequence shown here is derived from an EMBL/GenBank/DDBJ whole genome shotgun (WGS) entry which is preliminary data.</text>
</comment>
<name>A0ABQ0YSE9_9NOCA</name>
<sequence length="50" mass="5532">MSRAQLDLLIRKYQESPDDALSNKINEIARDLVDKGELSPSEASEITSAI</sequence>
<dbReference type="RefSeq" id="WP_161780457.1">
    <property type="nucleotide sequence ID" value="NZ_BAAAYP010000039.1"/>
</dbReference>
<dbReference type="Proteomes" id="UP000325466">
    <property type="component" value="Unassembled WGS sequence"/>
</dbReference>
<evidence type="ECO:0000313" key="1">
    <source>
        <dbReference type="EMBL" id="GES39491.1"/>
    </source>
</evidence>
<organism evidence="1 2">
    <name type="scientific">Rhodococcus aetherivorans</name>
    <dbReference type="NCBI Taxonomy" id="191292"/>
    <lineage>
        <taxon>Bacteria</taxon>
        <taxon>Bacillati</taxon>
        <taxon>Actinomycetota</taxon>
        <taxon>Actinomycetes</taxon>
        <taxon>Mycobacteriales</taxon>
        <taxon>Nocardiaceae</taxon>
        <taxon>Rhodococcus</taxon>
    </lineage>
</organism>
<gene>
    <name evidence="1" type="ORF">RAJCM14343_4764</name>
</gene>
<keyword evidence="2" id="KW-1185">Reference proteome</keyword>
<protein>
    <submittedName>
        <fullName evidence="1">Uncharacterized protein</fullName>
    </submittedName>
</protein>
<proteinExistence type="predicted"/>